<dbReference type="AlphaFoldDB" id="A0A834I9P1"/>
<dbReference type="Proteomes" id="UP000625711">
    <property type="component" value="Unassembled WGS sequence"/>
</dbReference>
<gene>
    <name evidence="1" type="ORF">GWI33_017194</name>
</gene>
<dbReference type="EMBL" id="JAACXV010014186">
    <property type="protein sequence ID" value="KAF7269772.1"/>
    <property type="molecule type" value="Genomic_DNA"/>
</dbReference>
<proteinExistence type="predicted"/>
<protein>
    <submittedName>
        <fullName evidence="1">Uncharacterized protein</fullName>
    </submittedName>
</protein>
<accession>A0A834I9P1</accession>
<organism evidence="1 2">
    <name type="scientific">Rhynchophorus ferrugineus</name>
    <name type="common">Red palm weevil</name>
    <name type="synonym">Curculio ferrugineus</name>
    <dbReference type="NCBI Taxonomy" id="354439"/>
    <lineage>
        <taxon>Eukaryota</taxon>
        <taxon>Metazoa</taxon>
        <taxon>Ecdysozoa</taxon>
        <taxon>Arthropoda</taxon>
        <taxon>Hexapoda</taxon>
        <taxon>Insecta</taxon>
        <taxon>Pterygota</taxon>
        <taxon>Neoptera</taxon>
        <taxon>Endopterygota</taxon>
        <taxon>Coleoptera</taxon>
        <taxon>Polyphaga</taxon>
        <taxon>Cucujiformia</taxon>
        <taxon>Curculionidae</taxon>
        <taxon>Dryophthorinae</taxon>
        <taxon>Rhynchophorus</taxon>
    </lineage>
</organism>
<sequence length="107" mass="12767">MNILNHWRFHNFFRVQPGVPKCVSWEYLCTDSSVYGYCQKNTALMAIKHWQFPTSIQGFLDCFFLNSRVTLPVPKIEEKSTNLSSKKYIIYRREEVFCRTYRSKKIG</sequence>
<keyword evidence="2" id="KW-1185">Reference proteome</keyword>
<name>A0A834I9P1_RHYFE</name>
<evidence type="ECO:0000313" key="1">
    <source>
        <dbReference type="EMBL" id="KAF7269772.1"/>
    </source>
</evidence>
<comment type="caution">
    <text evidence="1">The sequence shown here is derived from an EMBL/GenBank/DDBJ whole genome shotgun (WGS) entry which is preliminary data.</text>
</comment>
<evidence type="ECO:0000313" key="2">
    <source>
        <dbReference type="Proteomes" id="UP000625711"/>
    </source>
</evidence>
<reference evidence="1" key="1">
    <citation type="submission" date="2020-08" db="EMBL/GenBank/DDBJ databases">
        <title>Genome sequencing and assembly of the red palm weevil Rhynchophorus ferrugineus.</title>
        <authorList>
            <person name="Dias G.B."/>
            <person name="Bergman C.M."/>
            <person name="Manee M."/>
        </authorList>
    </citation>
    <scope>NUCLEOTIDE SEQUENCE</scope>
    <source>
        <strain evidence="1">AA-2017</strain>
        <tissue evidence="1">Whole larva</tissue>
    </source>
</reference>